<keyword evidence="2" id="KW-1185">Reference proteome</keyword>
<dbReference type="EMBL" id="CM038913">
    <property type="protein sequence ID" value="KAH9556614.1"/>
    <property type="molecule type" value="Genomic_DNA"/>
</dbReference>
<evidence type="ECO:0000313" key="2">
    <source>
        <dbReference type="Proteomes" id="UP000828922"/>
    </source>
</evidence>
<dbReference type="Proteomes" id="UP000828922">
    <property type="component" value="Linkage Group LG07"/>
</dbReference>
<proteinExistence type="predicted"/>
<protein>
    <submittedName>
        <fullName evidence="1">Uncharacterized protein</fullName>
    </submittedName>
</protein>
<sequence>MEAHTGDYTPLPNSEDVVESIIESQQLLHKGGDYGNADDNENDLLSPSSFKDVPVPLWWEQITVRGLVVSAILGCVFCLITHKLNLTVGVIPSLNVAAGLLGFFFVKSWTVFLSKLGIWSKPFTRQENTVIQTCVVACMGLAFSGGFGSYLLGMNGKSYAKLGPDYPGNRAEDVKDPSIGWMTAYLFTVSFLGIFSLVPLRQIMILKYKLTYPSGTATALLINSFHTVQGADIAEKQVACLGKFFGGSFLWSLFKWFWSGIGDSCGFDNFPILGLKAYANTFYFDFSMTYIGVGMICPHIVNCSVLLGAIISWGIMWPLISAQEGKWFPANLPSSDFGGLYGYKVFIAIALVLGDGLYNFLKISVITLQAIYQQTRNDQHLPVSTEDSILGEVAEEISQEEKQRNKVFLEEGVPFWVAGSGYVALACISMTVIPQMFPAVRWYYVLGAYILAPVLAFCNAYGCGLTDWSLGTTYGKLGLFVFAGWAGSNGGVMAGLVGCGVMMSIVSTAADIMQDFRTGYLTLSSPRSMFISQLAGTVMGCITAPLTFWLFWTSFDVGNPEGEYKAPYGVLFRTMAIVGVEGLSTLPPHCLELCCIFFVAAFVINIIRDTAPKNVSPYIPIPMAMAIPFYIGAYFAIDMFLGTVILFFWQRVSKQADVYAPAVASGLICGDGIWSVPSAALSLAKINPPLCMMFVKSADAIIGG</sequence>
<accession>A0ACB8HKA1</accession>
<organism evidence="1 2">
    <name type="scientific">Sphagnum magellanicum</name>
    <dbReference type="NCBI Taxonomy" id="128215"/>
    <lineage>
        <taxon>Eukaryota</taxon>
        <taxon>Viridiplantae</taxon>
        <taxon>Streptophyta</taxon>
        <taxon>Embryophyta</taxon>
        <taxon>Bryophyta</taxon>
        <taxon>Sphagnophytina</taxon>
        <taxon>Sphagnopsida</taxon>
        <taxon>Sphagnales</taxon>
        <taxon>Sphagnaceae</taxon>
        <taxon>Sphagnum</taxon>
    </lineage>
</organism>
<comment type="caution">
    <text evidence="1">The sequence shown here is derived from an EMBL/GenBank/DDBJ whole genome shotgun (WGS) entry which is preliminary data.</text>
</comment>
<evidence type="ECO:0000313" key="1">
    <source>
        <dbReference type="EMBL" id="KAH9556614.1"/>
    </source>
</evidence>
<name>A0ACB8HKA1_9BRYO</name>
<gene>
    <name evidence="1" type="ORF">CY35_07G038700</name>
</gene>
<reference evidence="2" key="1">
    <citation type="journal article" date="2022" name="New Phytol.">
        <title>Phylogenomic structure and speciation in an emerging model: the Sphagnum magellanicum complex (Bryophyta).</title>
        <authorList>
            <person name="Shaw A.J."/>
            <person name="Piatkowski B."/>
            <person name="Duffy A.M."/>
            <person name="Aguero B."/>
            <person name="Imwattana K."/>
            <person name="Nieto-Lugilde M."/>
            <person name="Healey A."/>
            <person name="Weston D.J."/>
            <person name="Patel M.N."/>
            <person name="Schmutz J."/>
            <person name="Grimwood J."/>
            <person name="Yavitt J.B."/>
            <person name="Hassel K."/>
            <person name="Stenoien H.K."/>
            <person name="Flatberg K.I."/>
            <person name="Bickford C.P."/>
            <person name="Hicks K.A."/>
        </authorList>
    </citation>
    <scope>NUCLEOTIDE SEQUENCE [LARGE SCALE GENOMIC DNA]</scope>
</reference>